<comment type="caution">
    <text evidence="2">The sequence shown here is derived from an EMBL/GenBank/DDBJ whole genome shotgun (WGS) entry which is preliminary data.</text>
</comment>
<reference evidence="2" key="1">
    <citation type="journal article" date="2023" name="G3 (Bethesda)">
        <title>Whole genome assembly and annotation of the endangered Caribbean coral Acropora cervicornis.</title>
        <authorList>
            <person name="Selwyn J.D."/>
            <person name="Vollmer S.V."/>
        </authorList>
    </citation>
    <scope>NUCLEOTIDE SEQUENCE</scope>
    <source>
        <strain evidence="2">K2</strain>
    </source>
</reference>
<proteinExistence type="predicted"/>
<dbReference type="Proteomes" id="UP001249851">
    <property type="component" value="Unassembled WGS sequence"/>
</dbReference>
<dbReference type="AlphaFoldDB" id="A0AAD9PPL0"/>
<feature type="region of interest" description="Disordered" evidence="1">
    <location>
        <begin position="121"/>
        <end position="160"/>
    </location>
</feature>
<evidence type="ECO:0000313" key="2">
    <source>
        <dbReference type="EMBL" id="KAK2546672.1"/>
    </source>
</evidence>
<protein>
    <submittedName>
        <fullName evidence="2">Uncharacterized protein</fullName>
    </submittedName>
</protein>
<dbReference type="EMBL" id="JARQWQ010000342">
    <property type="protein sequence ID" value="KAK2546672.1"/>
    <property type="molecule type" value="Genomic_DNA"/>
</dbReference>
<gene>
    <name evidence="2" type="ORF">P5673_033715</name>
</gene>
<accession>A0AAD9PPL0</accession>
<sequence length="281" mass="32807">MVYTKTLCFRREVNDWELLDTYFIRKRCVFDERRTTGIEAMNRNIEFIPADPAELSQWLKKSKKLRSDTCDILKANKVEGENFNPTHKQNSSFKIVEKQDELAIEEDNEFDFRRTQCSPPALVRKERSKSPSTLSVDSDQSDRSFGFDIDTPRPSTPIFPKSESHKWASFTFPLPPGLKSHKEVPDNLRKQIIRDAYTCMRAQAQNDKINSQDFTIVAKQICKAVPQMKDHPPPGNRCSLGDFEYWGTVRYLLRKRHTNLKRPVDNDCKEEMEQRKSVLIL</sequence>
<evidence type="ECO:0000256" key="1">
    <source>
        <dbReference type="SAM" id="MobiDB-lite"/>
    </source>
</evidence>
<keyword evidence="3" id="KW-1185">Reference proteome</keyword>
<evidence type="ECO:0000313" key="3">
    <source>
        <dbReference type="Proteomes" id="UP001249851"/>
    </source>
</evidence>
<reference evidence="2" key="2">
    <citation type="journal article" date="2023" name="Science">
        <title>Genomic signatures of disease resistance in endangered staghorn corals.</title>
        <authorList>
            <person name="Vollmer S.V."/>
            <person name="Selwyn J.D."/>
            <person name="Despard B.A."/>
            <person name="Roesel C.L."/>
        </authorList>
    </citation>
    <scope>NUCLEOTIDE SEQUENCE</scope>
    <source>
        <strain evidence="2">K2</strain>
    </source>
</reference>
<name>A0AAD9PPL0_ACRCE</name>
<organism evidence="2 3">
    <name type="scientific">Acropora cervicornis</name>
    <name type="common">Staghorn coral</name>
    <dbReference type="NCBI Taxonomy" id="6130"/>
    <lineage>
        <taxon>Eukaryota</taxon>
        <taxon>Metazoa</taxon>
        <taxon>Cnidaria</taxon>
        <taxon>Anthozoa</taxon>
        <taxon>Hexacorallia</taxon>
        <taxon>Scleractinia</taxon>
        <taxon>Astrocoeniina</taxon>
        <taxon>Acroporidae</taxon>
        <taxon>Acropora</taxon>
    </lineage>
</organism>